<keyword evidence="1 2" id="KW-0145">Chemotaxis</keyword>
<dbReference type="AlphaFoldDB" id="A0A8D4VP60"/>
<evidence type="ECO:0000256" key="2">
    <source>
        <dbReference type="PROSITE-ProRule" id="PRU00050"/>
    </source>
</evidence>
<feature type="compositionally biased region" description="Pro residues" evidence="4">
    <location>
        <begin position="151"/>
        <end position="160"/>
    </location>
</feature>
<reference evidence="7" key="1">
    <citation type="submission" date="2019-06" db="EMBL/GenBank/DDBJ databases">
        <title>Complete genome sequence of Methylogaea oryzae strain JCM16910.</title>
        <authorList>
            <person name="Asakawa S."/>
        </authorList>
    </citation>
    <scope>NUCLEOTIDE SEQUENCE</scope>
    <source>
        <strain evidence="7">E10</strain>
    </source>
</reference>
<dbReference type="CDD" id="cd16432">
    <property type="entry name" value="CheB_Rec"/>
    <property type="match status" value="1"/>
</dbReference>
<dbReference type="EC" id="3.1.1.61" evidence="1"/>
<comment type="PTM">
    <text evidence="1">Phosphorylated by CheA. Phosphorylation of the N-terminal regulatory domain activates the methylesterase activity.</text>
</comment>
<dbReference type="InterPro" id="IPR001789">
    <property type="entry name" value="Sig_transdc_resp-reg_receiver"/>
</dbReference>
<dbReference type="GO" id="GO:0050568">
    <property type="term" value="F:protein-glutamine glutaminase activity"/>
    <property type="evidence" value="ECO:0007669"/>
    <property type="project" value="UniProtKB-UniRule"/>
</dbReference>
<dbReference type="RefSeq" id="WP_221047005.1">
    <property type="nucleotide sequence ID" value="NZ_AP019782.1"/>
</dbReference>
<name>A0A8D4VP60_9GAMM</name>
<keyword evidence="1" id="KW-0963">Cytoplasm</keyword>
<dbReference type="KEGG" id="moz:MoryE10_20990"/>
<dbReference type="Pfam" id="PF01339">
    <property type="entry name" value="CheB_methylest"/>
    <property type="match status" value="1"/>
</dbReference>
<evidence type="ECO:0000256" key="1">
    <source>
        <dbReference type="HAMAP-Rule" id="MF_00099"/>
    </source>
</evidence>
<dbReference type="Proteomes" id="UP000824988">
    <property type="component" value="Chromosome"/>
</dbReference>
<dbReference type="HAMAP" id="MF_00099">
    <property type="entry name" value="CheB_chemtxs"/>
    <property type="match status" value="1"/>
</dbReference>
<comment type="function">
    <text evidence="1">Involved in chemotaxis. Part of a chemotaxis signal transduction system that modulates chemotaxis in response to various stimuli. Catalyzes the demethylation of specific methylglutamate residues introduced into the chemoreceptors (methyl-accepting chemotaxis proteins or MCP) by CheR. Also mediates the irreversible deamidation of specific glutamine residues to glutamic acid.</text>
</comment>
<feature type="active site" evidence="1 2">
    <location>
        <position position="186"/>
    </location>
</feature>
<evidence type="ECO:0000313" key="8">
    <source>
        <dbReference type="Proteomes" id="UP000824988"/>
    </source>
</evidence>
<proteinExistence type="inferred from homology"/>
<evidence type="ECO:0000259" key="5">
    <source>
        <dbReference type="PROSITE" id="PS50110"/>
    </source>
</evidence>
<evidence type="ECO:0000256" key="3">
    <source>
        <dbReference type="PROSITE-ProRule" id="PRU00169"/>
    </source>
</evidence>
<gene>
    <name evidence="7" type="primary">cheB1_2</name>
    <name evidence="1" type="synonym">cheB</name>
    <name evidence="7" type="ORF">MoryE10_20990</name>
</gene>
<evidence type="ECO:0000259" key="6">
    <source>
        <dbReference type="PROSITE" id="PS50122"/>
    </source>
</evidence>
<dbReference type="InterPro" id="IPR008248">
    <property type="entry name" value="CheB-like"/>
</dbReference>
<evidence type="ECO:0000313" key="7">
    <source>
        <dbReference type="EMBL" id="BBL71493.1"/>
    </source>
</evidence>
<dbReference type="InterPro" id="IPR000673">
    <property type="entry name" value="Sig_transdc_resp-reg_Me-estase"/>
</dbReference>
<feature type="domain" description="Response regulatory" evidence="5">
    <location>
        <begin position="4"/>
        <end position="121"/>
    </location>
</feature>
<comment type="domain">
    <text evidence="1">Contains a C-terminal catalytic domain, and an N-terminal region which modulates catalytic activity.</text>
</comment>
<comment type="catalytic activity">
    <reaction evidence="1">
        <text>[protein]-L-glutamate 5-O-methyl ester + H2O = L-glutamyl-[protein] + methanol + H(+)</text>
        <dbReference type="Rhea" id="RHEA:23236"/>
        <dbReference type="Rhea" id="RHEA-COMP:10208"/>
        <dbReference type="Rhea" id="RHEA-COMP:10311"/>
        <dbReference type="ChEBI" id="CHEBI:15377"/>
        <dbReference type="ChEBI" id="CHEBI:15378"/>
        <dbReference type="ChEBI" id="CHEBI:17790"/>
        <dbReference type="ChEBI" id="CHEBI:29973"/>
        <dbReference type="ChEBI" id="CHEBI:82795"/>
        <dbReference type="EC" id="3.1.1.61"/>
    </reaction>
</comment>
<comment type="subcellular location">
    <subcellularLocation>
        <location evidence="1">Cytoplasm</location>
    </subcellularLocation>
</comment>
<dbReference type="EC" id="3.5.1.44" evidence="1"/>
<dbReference type="NCBIfam" id="NF001965">
    <property type="entry name" value="PRK00742.1"/>
    <property type="match status" value="1"/>
</dbReference>
<keyword evidence="1 3" id="KW-0597">Phosphoprotein</keyword>
<accession>A0A8D4VP60</accession>
<feature type="region of interest" description="Disordered" evidence="4">
    <location>
        <begin position="147"/>
        <end position="168"/>
    </location>
</feature>
<sequence length="362" mass="38889">MTIRVLVVDDSSFIRKRIAEILDQEQDIEIAGYAANGAEAVRKTQELRPDVITMDVEMPVMDGISATKQIMRDCPTPILMFSVSTQAGAKATLDALEAGAMDFLPKQLNEINGDVEVAKRLLRVRVLGLGGQSARFRQQRRVLSAATPSFRTPPPAPTPAPNGAVPAPRFRRVGARDLRLVAIASSTGGPVALQKILLEIPATFPLPILLVQHMPGSFTKSFAERLNQICKIRVKEAEHGDELRAGVAYLAPGGFQMELSEGARKTLVVRESRAGENYRPCADVTFGSIAKNLSGKVLAVVLTGMGSDGKLGAEKLKAAGASVWAQNEESCIVYGMPKAIVDANLADGVFDLNEMANELKSL</sequence>
<dbReference type="PROSITE" id="PS50110">
    <property type="entry name" value="RESPONSE_REGULATORY"/>
    <property type="match status" value="1"/>
</dbReference>
<dbReference type="PANTHER" id="PTHR42872:SF3">
    <property type="entry name" value="PROTEIN-GLUTAMATE METHYLESTERASE_PROTEIN-GLUTAMINE GLUTAMINASE 1"/>
    <property type="match status" value="1"/>
</dbReference>
<dbReference type="GO" id="GO:0006935">
    <property type="term" value="P:chemotaxis"/>
    <property type="evidence" value="ECO:0007669"/>
    <property type="project" value="UniProtKB-UniRule"/>
</dbReference>
<dbReference type="GO" id="GO:0005737">
    <property type="term" value="C:cytoplasm"/>
    <property type="evidence" value="ECO:0007669"/>
    <property type="project" value="UniProtKB-SubCell"/>
</dbReference>
<dbReference type="CDD" id="cd17541">
    <property type="entry name" value="REC_CheB-like"/>
    <property type="match status" value="1"/>
</dbReference>
<comment type="similarity">
    <text evidence="1">Belongs to the CheB family.</text>
</comment>
<feature type="active site" evidence="1 2">
    <location>
        <position position="213"/>
    </location>
</feature>
<feature type="domain" description="CheB-type methylesterase" evidence="6">
    <location>
        <begin position="166"/>
        <end position="362"/>
    </location>
</feature>
<dbReference type="GO" id="GO:0000156">
    <property type="term" value="F:phosphorelay response regulator activity"/>
    <property type="evidence" value="ECO:0007669"/>
    <property type="project" value="InterPro"/>
</dbReference>
<dbReference type="PIRSF" id="PIRSF000876">
    <property type="entry name" value="RR_chemtxs_CheB"/>
    <property type="match status" value="1"/>
</dbReference>
<organism evidence="7 8">
    <name type="scientific">Methylogaea oryzae</name>
    <dbReference type="NCBI Taxonomy" id="1295382"/>
    <lineage>
        <taxon>Bacteria</taxon>
        <taxon>Pseudomonadati</taxon>
        <taxon>Pseudomonadota</taxon>
        <taxon>Gammaproteobacteria</taxon>
        <taxon>Methylococcales</taxon>
        <taxon>Methylococcaceae</taxon>
        <taxon>Methylogaea</taxon>
    </lineage>
</organism>
<dbReference type="EMBL" id="AP019782">
    <property type="protein sequence ID" value="BBL71493.1"/>
    <property type="molecule type" value="Genomic_DNA"/>
</dbReference>
<dbReference type="GO" id="GO:0008984">
    <property type="term" value="F:protein-glutamate methylesterase activity"/>
    <property type="evidence" value="ECO:0007669"/>
    <property type="project" value="UniProtKB-UniRule"/>
</dbReference>
<dbReference type="PANTHER" id="PTHR42872">
    <property type="entry name" value="PROTEIN-GLUTAMATE METHYLESTERASE/PROTEIN-GLUTAMINE GLUTAMINASE"/>
    <property type="match status" value="1"/>
</dbReference>
<dbReference type="PROSITE" id="PS50122">
    <property type="entry name" value="CHEB"/>
    <property type="match status" value="1"/>
</dbReference>
<protein>
    <recommendedName>
        <fullName evidence="1">Protein-glutamate methylesterase/protein-glutamine glutaminase</fullName>
        <ecNumber evidence="1">3.1.1.61</ecNumber>
        <ecNumber evidence="1">3.5.1.44</ecNumber>
    </recommendedName>
</protein>
<keyword evidence="8" id="KW-1185">Reference proteome</keyword>
<evidence type="ECO:0000256" key="4">
    <source>
        <dbReference type="SAM" id="MobiDB-lite"/>
    </source>
</evidence>
<feature type="modified residue" description="4-aspartylphosphate" evidence="1 3">
    <location>
        <position position="55"/>
    </location>
</feature>
<feature type="active site" evidence="1 2">
    <location>
        <position position="308"/>
    </location>
</feature>
<dbReference type="SMART" id="SM00448">
    <property type="entry name" value="REC"/>
    <property type="match status" value="1"/>
</dbReference>
<keyword evidence="1 2" id="KW-0378">Hydrolase</keyword>
<comment type="catalytic activity">
    <reaction evidence="1">
        <text>L-glutaminyl-[protein] + H2O = L-glutamyl-[protein] + NH4(+)</text>
        <dbReference type="Rhea" id="RHEA:16441"/>
        <dbReference type="Rhea" id="RHEA-COMP:10207"/>
        <dbReference type="Rhea" id="RHEA-COMP:10208"/>
        <dbReference type="ChEBI" id="CHEBI:15377"/>
        <dbReference type="ChEBI" id="CHEBI:28938"/>
        <dbReference type="ChEBI" id="CHEBI:29973"/>
        <dbReference type="ChEBI" id="CHEBI:30011"/>
        <dbReference type="EC" id="3.5.1.44"/>
    </reaction>
</comment>
<dbReference type="Pfam" id="PF00072">
    <property type="entry name" value="Response_reg"/>
    <property type="match status" value="1"/>
</dbReference>